<reference evidence="2" key="1">
    <citation type="submission" date="2020-10" db="EMBL/GenBank/DDBJ databases">
        <authorList>
            <person name="Gilroy R."/>
        </authorList>
    </citation>
    <scope>NUCLEOTIDE SEQUENCE</scope>
    <source>
        <strain evidence="2">ChiHjej12B11-29160</strain>
    </source>
</reference>
<accession>A0A9D1L3Y8</accession>
<evidence type="ECO:0000313" key="2">
    <source>
        <dbReference type="EMBL" id="HIU24099.1"/>
    </source>
</evidence>
<dbReference type="AlphaFoldDB" id="A0A9D1L3Y8"/>
<gene>
    <name evidence="2" type="ORF">IAD17_04190</name>
</gene>
<sequence>MAEFDLGEGVRKFFLMGVGAVATGAEKSREIVNELVEKGELTVKQGKELNEELTIKAGQALEHGEDDLLRARMSMMTPAERAAYAERVAKLAFDLDEGNVTPDDSADKDEDNDEA</sequence>
<comment type="caution">
    <text evidence="2">The sequence shown here is derived from an EMBL/GenBank/DDBJ whole genome shotgun (WGS) entry which is preliminary data.</text>
</comment>
<name>A0A9D1L3Y8_9ACTN</name>
<evidence type="ECO:0000256" key="1">
    <source>
        <dbReference type="SAM" id="MobiDB-lite"/>
    </source>
</evidence>
<evidence type="ECO:0000313" key="3">
    <source>
        <dbReference type="Proteomes" id="UP000824078"/>
    </source>
</evidence>
<dbReference type="Proteomes" id="UP000824078">
    <property type="component" value="Unassembled WGS sequence"/>
</dbReference>
<protein>
    <recommendedName>
        <fullName evidence="4">Polyhydroxyalkanoate synthesis regulator phasin</fullName>
    </recommendedName>
</protein>
<reference evidence="2" key="2">
    <citation type="journal article" date="2021" name="PeerJ">
        <title>Extensive microbial diversity within the chicken gut microbiome revealed by metagenomics and culture.</title>
        <authorList>
            <person name="Gilroy R."/>
            <person name="Ravi A."/>
            <person name="Getino M."/>
            <person name="Pursley I."/>
            <person name="Horton D.L."/>
            <person name="Alikhan N.F."/>
            <person name="Baker D."/>
            <person name="Gharbi K."/>
            <person name="Hall N."/>
            <person name="Watson M."/>
            <person name="Adriaenssens E.M."/>
            <person name="Foster-Nyarko E."/>
            <person name="Jarju S."/>
            <person name="Secka A."/>
            <person name="Antonio M."/>
            <person name="Oren A."/>
            <person name="Chaudhuri R.R."/>
            <person name="La Ragione R."/>
            <person name="Hildebrand F."/>
            <person name="Pallen M.J."/>
        </authorList>
    </citation>
    <scope>NUCLEOTIDE SEQUENCE</scope>
    <source>
        <strain evidence="2">ChiHjej12B11-29160</strain>
    </source>
</reference>
<organism evidence="2 3">
    <name type="scientific">Candidatus Coprovicinus avistercoris</name>
    <dbReference type="NCBI Taxonomy" id="2840754"/>
    <lineage>
        <taxon>Bacteria</taxon>
        <taxon>Bacillati</taxon>
        <taxon>Actinomycetota</taxon>
        <taxon>Coriobacteriia</taxon>
        <taxon>Coriobacteriales</taxon>
        <taxon>Coriobacteriaceae</taxon>
        <taxon>Coriobacteriaceae incertae sedis</taxon>
        <taxon>Candidatus Coprovicinus</taxon>
    </lineage>
</organism>
<evidence type="ECO:0008006" key="4">
    <source>
        <dbReference type="Google" id="ProtNLM"/>
    </source>
</evidence>
<feature type="compositionally biased region" description="Acidic residues" evidence="1">
    <location>
        <begin position="104"/>
        <end position="115"/>
    </location>
</feature>
<dbReference type="EMBL" id="DVMQ01000014">
    <property type="protein sequence ID" value="HIU24099.1"/>
    <property type="molecule type" value="Genomic_DNA"/>
</dbReference>
<feature type="region of interest" description="Disordered" evidence="1">
    <location>
        <begin position="95"/>
        <end position="115"/>
    </location>
</feature>
<proteinExistence type="predicted"/>